<dbReference type="InterPro" id="IPR018499">
    <property type="entry name" value="Tetraspanin/Peripherin"/>
</dbReference>
<dbReference type="PANTHER" id="PTHR19282:SF527">
    <property type="entry name" value="TETRASPANIN"/>
    <property type="match status" value="1"/>
</dbReference>
<feature type="transmembrane region" description="Helical" evidence="7">
    <location>
        <begin position="53"/>
        <end position="81"/>
    </location>
</feature>
<comment type="similarity">
    <text evidence="2 7">Belongs to the tetraspanin (TM4SF) family.</text>
</comment>
<keyword evidence="5 7" id="KW-0472">Membrane</keyword>
<dbReference type="Pfam" id="PF00335">
    <property type="entry name" value="Tetraspanin"/>
    <property type="match status" value="1"/>
</dbReference>
<dbReference type="PIRSF" id="PIRSF002419">
    <property type="entry name" value="Tetraspanin"/>
    <property type="match status" value="1"/>
</dbReference>
<proteinExistence type="inferred from homology"/>
<name>A0A2J7PMT6_9NEOP</name>
<feature type="disulfide bond" evidence="6">
    <location>
        <begin position="150"/>
        <end position="180"/>
    </location>
</feature>
<dbReference type="SUPFAM" id="SSF48652">
    <property type="entry name" value="Tetraspanin"/>
    <property type="match status" value="1"/>
</dbReference>
<dbReference type="InterPro" id="IPR018503">
    <property type="entry name" value="Tetraspanin_CS"/>
</dbReference>
<keyword evidence="4 7" id="KW-1133">Transmembrane helix</keyword>
<dbReference type="EMBL" id="NEVH01023960">
    <property type="protein sequence ID" value="PNF17651.1"/>
    <property type="molecule type" value="Genomic_DNA"/>
</dbReference>
<evidence type="ECO:0000256" key="1">
    <source>
        <dbReference type="ARBA" id="ARBA00004141"/>
    </source>
</evidence>
<organism evidence="8 9">
    <name type="scientific">Cryptotermes secundus</name>
    <dbReference type="NCBI Taxonomy" id="105785"/>
    <lineage>
        <taxon>Eukaryota</taxon>
        <taxon>Metazoa</taxon>
        <taxon>Ecdysozoa</taxon>
        <taxon>Arthropoda</taxon>
        <taxon>Hexapoda</taxon>
        <taxon>Insecta</taxon>
        <taxon>Pterygota</taxon>
        <taxon>Neoptera</taxon>
        <taxon>Polyneoptera</taxon>
        <taxon>Dictyoptera</taxon>
        <taxon>Blattodea</taxon>
        <taxon>Blattoidea</taxon>
        <taxon>Termitoidae</taxon>
        <taxon>Kalotermitidae</taxon>
        <taxon>Cryptotermitinae</taxon>
        <taxon>Cryptotermes</taxon>
    </lineage>
</organism>
<comment type="subcellular location">
    <subcellularLocation>
        <location evidence="1 7">Membrane</location>
        <topology evidence="1 7">Multi-pass membrane protein</topology>
    </subcellularLocation>
</comment>
<dbReference type="InterPro" id="IPR000301">
    <property type="entry name" value="Tetraspanin_animals"/>
</dbReference>
<sequence length="233" mass="25651">MGYGQEMDGCGQCMKYSMFIANFIIFVGGITVLGIGIWTLVDKSFMNELLGTNLFLGAVYILIATGAIISLIAFFGCLGALKEIKCMLLTYFMIVFLIFVTMLVGGILGYVFREKVHTTMEQEMQSTLRTYATNRAVKRAWDDTQERLKCCGVTSSLDWKNRIPGSCCKLHYENSSFDKCSQLPGNIFATGCLNVTETFVKDHAAIIGGAGIGVACLMLLGMIFSCALFKMIE</sequence>
<keyword evidence="6" id="KW-1015">Disulfide bond</keyword>
<keyword evidence="3 7" id="KW-0812">Transmembrane</keyword>
<dbReference type="STRING" id="105785.A0A2J7PMT6"/>
<dbReference type="AlphaFoldDB" id="A0A2J7PMT6"/>
<evidence type="ECO:0000256" key="6">
    <source>
        <dbReference type="PIRSR" id="PIRSR002419-1"/>
    </source>
</evidence>
<evidence type="ECO:0000256" key="7">
    <source>
        <dbReference type="RuleBase" id="RU361218"/>
    </source>
</evidence>
<dbReference type="EMBL" id="NEVH01023960">
    <property type="protein sequence ID" value="PNF17652.1"/>
    <property type="molecule type" value="Genomic_DNA"/>
</dbReference>
<evidence type="ECO:0000313" key="8">
    <source>
        <dbReference type="EMBL" id="PNF17651.1"/>
    </source>
</evidence>
<reference evidence="8 9" key="1">
    <citation type="submission" date="2017-12" db="EMBL/GenBank/DDBJ databases">
        <title>Hemimetabolous genomes reveal molecular basis of termite eusociality.</title>
        <authorList>
            <person name="Harrison M.C."/>
            <person name="Jongepier E."/>
            <person name="Robertson H.M."/>
            <person name="Arning N."/>
            <person name="Bitard-Feildel T."/>
            <person name="Chao H."/>
            <person name="Childers C.P."/>
            <person name="Dinh H."/>
            <person name="Doddapaneni H."/>
            <person name="Dugan S."/>
            <person name="Gowin J."/>
            <person name="Greiner C."/>
            <person name="Han Y."/>
            <person name="Hu H."/>
            <person name="Hughes D.S.T."/>
            <person name="Huylmans A.-K."/>
            <person name="Kemena C."/>
            <person name="Kremer L.P.M."/>
            <person name="Lee S.L."/>
            <person name="Lopez-Ezquerra A."/>
            <person name="Mallet L."/>
            <person name="Monroy-Kuhn J.M."/>
            <person name="Moser A."/>
            <person name="Murali S.C."/>
            <person name="Muzny D.M."/>
            <person name="Otani S."/>
            <person name="Piulachs M.-D."/>
            <person name="Poelchau M."/>
            <person name="Qu J."/>
            <person name="Schaub F."/>
            <person name="Wada-Katsumata A."/>
            <person name="Worley K.C."/>
            <person name="Xie Q."/>
            <person name="Ylla G."/>
            <person name="Poulsen M."/>
            <person name="Gibbs R.A."/>
            <person name="Schal C."/>
            <person name="Richards S."/>
            <person name="Belles X."/>
            <person name="Korb J."/>
            <person name="Bornberg-Bauer E."/>
        </authorList>
    </citation>
    <scope>NUCLEOTIDE SEQUENCE [LARGE SCALE GENOMIC DNA]</scope>
    <source>
        <tissue evidence="8">Whole body</tissue>
    </source>
</reference>
<comment type="caution">
    <text evidence="8">The sequence shown here is derived from an EMBL/GenBank/DDBJ whole genome shotgun (WGS) entry which is preliminary data.</text>
</comment>
<protein>
    <recommendedName>
        <fullName evidence="7">Tetraspanin</fullName>
    </recommendedName>
</protein>
<feature type="disulfide bond" evidence="6">
    <location>
        <begin position="151"/>
        <end position="167"/>
    </location>
</feature>
<feature type="transmembrane region" description="Helical" evidence="7">
    <location>
        <begin position="88"/>
        <end position="112"/>
    </location>
</feature>
<dbReference type="PROSITE" id="PS00421">
    <property type="entry name" value="TM4_1"/>
    <property type="match status" value="1"/>
</dbReference>
<dbReference type="Gene3D" id="1.10.1450.10">
    <property type="entry name" value="Tetraspanin"/>
    <property type="match status" value="1"/>
</dbReference>
<gene>
    <name evidence="8" type="primary">Tspan11_3</name>
    <name evidence="8" type="ORF">B7P43_G07359</name>
</gene>
<accession>A0A2J7PMT6</accession>
<feature type="transmembrane region" description="Helical" evidence="7">
    <location>
        <begin position="204"/>
        <end position="229"/>
    </location>
</feature>
<evidence type="ECO:0000256" key="4">
    <source>
        <dbReference type="ARBA" id="ARBA00022989"/>
    </source>
</evidence>
<dbReference type="PANTHER" id="PTHR19282">
    <property type="entry name" value="TETRASPANIN"/>
    <property type="match status" value="1"/>
</dbReference>
<dbReference type="InParanoid" id="A0A2J7PMT6"/>
<dbReference type="InterPro" id="IPR008952">
    <property type="entry name" value="Tetraspanin_EC2_sf"/>
</dbReference>
<dbReference type="Proteomes" id="UP000235965">
    <property type="component" value="Unassembled WGS sequence"/>
</dbReference>
<evidence type="ECO:0000256" key="2">
    <source>
        <dbReference type="ARBA" id="ARBA00006840"/>
    </source>
</evidence>
<feature type="transmembrane region" description="Helical" evidence="7">
    <location>
        <begin position="20"/>
        <end position="41"/>
    </location>
</feature>
<dbReference type="OrthoDB" id="438211at2759"/>
<dbReference type="GO" id="GO:0005886">
    <property type="term" value="C:plasma membrane"/>
    <property type="evidence" value="ECO:0007669"/>
    <property type="project" value="TreeGrafter"/>
</dbReference>
<evidence type="ECO:0000256" key="5">
    <source>
        <dbReference type="ARBA" id="ARBA00023136"/>
    </source>
</evidence>
<evidence type="ECO:0000313" key="9">
    <source>
        <dbReference type="Proteomes" id="UP000235965"/>
    </source>
</evidence>
<evidence type="ECO:0000256" key="3">
    <source>
        <dbReference type="ARBA" id="ARBA00022692"/>
    </source>
</evidence>
<keyword evidence="9" id="KW-1185">Reference proteome</keyword>
<dbReference type="FunCoup" id="A0A2J7PMT6">
    <property type="interactions" value="32"/>
</dbReference>
<dbReference type="EMBL" id="NEVH01023960">
    <property type="protein sequence ID" value="PNF17650.1"/>
    <property type="molecule type" value="Genomic_DNA"/>
</dbReference>
<dbReference type="PRINTS" id="PR00259">
    <property type="entry name" value="TMFOUR"/>
</dbReference>